<comment type="caution">
    <text evidence="1">The sequence shown here is derived from an EMBL/GenBank/DDBJ whole genome shotgun (WGS) entry which is preliminary data.</text>
</comment>
<dbReference type="Proteomes" id="UP001176478">
    <property type="component" value="Unassembled WGS sequence"/>
</dbReference>
<gene>
    <name evidence="1" type="ORF">Q5E86_04330</name>
</gene>
<accession>A0ABT9AM11</accession>
<reference evidence="1" key="1">
    <citation type="submission" date="2023-07" db="EMBL/GenBank/DDBJ databases">
        <authorList>
            <person name="Yang W."/>
            <person name="Chen J."/>
            <person name="Ji P."/>
            <person name="Hu F."/>
        </authorList>
    </citation>
    <scope>NUCLEOTIDE SEQUENCE</scope>
    <source>
        <strain evidence="1">CRE-138-0111</strain>
    </source>
</reference>
<proteinExistence type="predicted"/>
<dbReference type="InterPro" id="IPR006597">
    <property type="entry name" value="Sel1-like"/>
</dbReference>
<keyword evidence="2" id="KW-1185">Reference proteome</keyword>
<dbReference type="InterPro" id="IPR050767">
    <property type="entry name" value="Sel1_AlgK"/>
</dbReference>
<dbReference type="PANTHER" id="PTHR11102">
    <property type="entry name" value="SEL-1-LIKE PROTEIN"/>
    <property type="match status" value="1"/>
</dbReference>
<dbReference type="EMBL" id="JAUQTG010000001">
    <property type="protein sequence ID" value="MDO7855615.1"/>
    <property type="molecule type" value="Genomic_DNA"/>
</dbReference>
<dbReference type="PANTHER" id="PTHR11102:SF160">
    <property type="entry name" value="ERAD-ASSOCIATED E3 UBIQUITIN-PROTEIN LIGASE COMPONENT HRD3"/>
    <property type="match status" value="1"/>
</dbReference>
<evidence type="ECO:0000313" key="1">
    <source>
        <dbReference type="EMBL" id="MDO7855615.1"/>
    </source>
</evidence>
<organism evidence="1 2">
    <name type="scientific">Providencia huashanensis</name>
    <dbReference type="NCBI Taxonomy" id="3037798"/>
    <lineage>
        <taxon>Bacteria</taxon>
        <taxon>Pseudomonadati</taxon>
        <taxon>Pseudomonadota</taxon>
        <taxon>Gammaproteobacteria</taxon>
        <taxon>Enterobacterales</taxon>
        <taxon>Morganellaceae</taxon>
        <taxon>Providencia</taxon>
    </lineage>
</organism>
<protein>
    <submittedName>
        <fullName evidence="1">Tetratricopeptide repeat protein</fullName>
    </submittedName>
</protein>
<reference evidence="1" key="2">
    <citation type="journal article" date="2024" name="Int. J. Antimicrob. Agents">
        <title>Identification of a novel Providencia species showing multi-drug-resistant in three patients with hospital-acquired infection.</title>
        <authorList>
            <person name="Yang W."/>
            <person name="Chen J."/>
            <person name="Yang F."/>
            <person name="Ji P."/>
            <person name="Shen S."/>
            <person name="Yin D."/>
            <person name="Hu F."/>
        </authorList>
    </citation>
    <scope>NUCLEOTIDE SEQUENCE</scope>
    <source>
        <strain evidence="1">CRE-138-0111</strain>
    </source>
</reference>
<dbReference type="SUPFAM" id="SSF81901">
    <property type="entry name" value="HCP-like"/>
    <property type="match status" value="1"/>
</dbReference>
<evidence type="ECO:0000313" key="2">
    <source>
        <dbReference type="Proteomes" id="UP001176478"/>
    </source>
</evidence>
<dbReference type="Gene3D" id="1.25.40.10">
    <property type="entry name" value="Tetratricopeptide repeat domain"/>
    <property type="match status" value="1"/>
</dbReference>
<dbReference type="InterPro" id="IPR011990">
    <property type="entry name" value="TPR-like_helical_dom_sf"/>
</dbReference>
<dbReference type="RefSeq" id="WP_129466008.1">
    <property type="nucleotide sequence ID" value="NZ_JARRYG010000008.1"/>
</dbReference>
<dbReference type="Pfam" id="PF08238">
    <property type="entry name" value="Sel1"/>
    <property type="match status" value="2"/>
</dbReference>
<dbReference type="SMART" id="SM00671">
    <property type="entry name" value="SEL1"/>
    <property type="match status" value="2"/>
</dbReference>
<name>A0ABT9AM11_9GAMM</name>
<sequence>MIALIYPLISIYKKYANKPSDPMAQFYLAEMYFEGKGVSKNYSRAIEWYIKSANQGYADAQLELGYLYYYGDVIKQDKDKASELFKKACLNGIEDYDELCAEWR</sequence>